<protein>
    <submittedName>
        <fullName evidence="7">Uncharacterized membrane protein YciS, DUF1049 family</fullName>
    </submittedName>
</protein>
<keyword evidence="3 5" id="KW-1133">Transmembrane helix</keyword>
<evidence type="ECO:0000256" key="1">
    <source>
        <dbReference type="ARBA" id="ARBA00022475"/>
    </source>
</evidence>
<evidence type="ECO:0000313" key="8">
    <source>
        <dbReference type="Proteomes" id="UP000243745"/>
    </source>
</evidence>
<name>A0A662ZFH3_9GAMM</name>
<keyword evidence="4 5" id="KW-0472">Membrane</keyword>
<dbReference type="Pfam" id="PF06305">
    <property type="entry name" value="LapA_dom"/>
    <property type="match status" value="1"/>
</dbReference>
<evidence type="ECO:0000256" key="3">
    <source>
        <dbReference type="ARBA" id="ARBA00022989"/>
    </source>
</evidence>
<sequence>MLKKILTVVYVLLLCFVAVLALTIGVSNSAVAEFNVLFVKTEMTVSTISAISLLAGVCLSALVFGWVIVKLWFKCYAYRLTIRRLEKKYSECADELESAQDKLLIDYGDNKD</sequence>
<dbReference type="EMBL" id="FOXF01000006">
    <property type="protein sequence ID" value="SFP14332.1"/>
    <property type="molecule type" value="Genomic_DNA"/>
</dbReference>
<keyword evidence="2 5" id="KW-0812">Transmembrane</keyword>
<dbReference type="Proteomes" id="UP000243745">
    <property type="component" value="Unassembled WGS sequence"/>
</dbReference>
<evidence type="ECO:0000256" key="4">
    <source>
        <dbReference type="ARBA" id="ARBA00023136"/>
    </source>
</evidence>
<dbReference type="GO" id="GO:0005886">
    <property type="term" value="C:plasma membrane"/>
    <property type="evidence" value="ECO:0007669"/>
    <property type="project" value="InterPro"/>
</dbReference>
<evidence type="ECO:0000313" key="7">
    <source>
        <dbReference type="EMBL" id="SFP14332.1"/>
    </source>
</evidence>
<evidence type="ECO:0000256" key="5">
    <source>
        <dbReference type="SAM" id="Phobius"/>
    </source>
</evidence>
<dbReference type="InterPro" id="IPR010445">
    <property type="entry name" value="LapA_dom"/>
</dbReference>
<dbReference type="RefSeq" id="WP_031578073.1">
    <property type="nucleotide sequence ID" value="NZ_FOXF01000006.1"/>
</dbReference>
<reference evidence="7 8" key="1">
    <citation type="submission" date="2016-10" db="EMBL/GenBank/DDBJ databases">
        <authorList>
            <person name="Varghese N."/>
            <person name="Submissions S."/>
        </authorList>
    </citation>
    <scope>NUCLEOTIDE SEQUENCE [LARGE SCALE GENOMIC DNA]</scope>
    <source>
        <strain evidence="7 8">DSM 1361</strain>
    </source>
</reference>
<evidence type="ECO:0000259" key="6">
    <source>
        <dbReference type="Pfam" id="PF06305"/>
    </source>
</evidence>
<organism evidence="7 8">
    <name type="scientific">Ruminobacter amylophilus</name>
    <dbReference type="NCBI Taxonomy" id="867"/>
    <lineage>
        <taxon>Bacteria</taxon>
        <taxon>Pseudomonadati</taxon>
        <taxon>Pseudomonadota</taxon>
        <taxon>Gammaproteobacteria</taxon>
        <taxon>Aeromonadales</taxon>
        <taxon>Succinivibrionaceae</taxon>
        <taxon>Ruminobacter</taxon>
    </lineage>
</organism>
<feature type="transmembrane region" description="Helical" evidence="5">
    <location>
        <begin position="48"/>
        <end position="73"/>
    </location>
</feature>
<evidence type="ECO:0000256" key="2">
    <source>
        <dbReference type="ARBA" id="ARBA00022692"/>
    </source>
</evidence>
<dbReference type="AlphaFoldDB" id="A0A662ZFH3"/>
<accession>A0A662ZFH3</accession>
<feature type="domain" description="Lipopolysaccharide assembly protein A" evidence="6">
    <location>
        <begin position="28"/>
        <end position="96"/>
    </location>
</feature>
<gene>
    <name evidence="7" type="ORF">SAMN02910344_00535</name>
</gene>
<proteinExistence type="predicted"/>
<keyword evidence="8" id="KW-1185">Reference proteome</keyword>
<keyword evidence="1" id="KW-1003">Cell membrane</keyword>